<dbReference type="InterPro" id="IPR050226">
    <property type="entry name" value="NagZ_Beta-hexosaminidase"/>
</dbReference>
<evidence type="ECO:0000256" key="1">
    <source>
        <dbReference type="ARBA" id="ARBA00005336"/>
    </source>
</evidence>
<dbReference type="InterPro" id="IPR001764">
    <property type="entry name" value="Glyco_hydro_3_N"/>
</dbReference>
<evidence type="ECO:0000256" key="3">
    <source>
        <dbReference type="ARBA" id="ARBA00023295"/>
    </source>
</evidence>
<protein>
    <submittedName>
        <fullName evidence="5">CAZy families GH3 protein</fullName>
    </submittedName>
</protein>
<feature type="non-terminal residue" evidence="5">
    <location>
        <position position="107"/>
    </location>
</feature>
<feature type="domain" description="Glycoside hydrolase family 3 N-terminal" evidence="4">
    <location>
        <begin position="14"/>
        <end position="104"/>
    </location>
</feature>
<feature type="non-terminal residue" evidence="5">
    <location>
        <position position="1"/>
    </location>
</feature>
<proteinExistence type="inferred from homology"/>
<comment type="similarity">
    <text evidence="1">Belongs to the glycosyl hydrolase 3 family.</text>
</comment>
<dbReference type="Gene3D" id="3.20.20.300">
    <property type="entry name" value="Glycoside hydrolase, family 3, N-terminal domain"/>
    <property type="match status" value="1"/>
</dbReference>
<evidence type="ECO:0000313" key="5">
    <source>
        <dbReference type="EMBL" id="AIA86298.1"/>
    </source>
</evidence>
<dbReference type="AlphaFoldDB" id="A0A060BPN6"/>
<organism evidence="5">
    <name type="scientific">uncultured Meiothermus sp</name>
    <dbReference type="NCBI Taxonomy" id="157471"/>
    <lineage>
        <taxon>Bacteria</taxon>
        <taxon>Thermotogati</taxon>
        <taxon>Deinococcota</taxon>
        <taxon>Deinococci</taxon>
        <taxon>Thermales</taxon>
        <taxon>Thermaceae</taxon>
        <taxon>Meiothermus</taxon>
        <taxon>environmental samples</taxon>
    </lineage>
</organism>
<keyword evidence="3" id="KW-0326">Glycosidase</keyword>
<evidence type="ECO:0000256" key="2">
    <source>
        <dbReference type="ARBA" id="ARBA00022801"/>
    </source>
</evidence>
<dbReference type="SUPFAM" id="SSF51445">
    <property type="entry name" value="(Trans)glycosidases"/>
    <property type="match status" value="1"/>
</dbReference>
<dbReference type="GO" id="GO:0004553">
    <property type="term" value="F:hydrolase activity, hydrolyzing O-glycosyl compounds"/>
    <property type="evidence" value="ECO:0007669"/>
    <property type="project" value="InterPro"/>
</dbReference>
<dbReference type="Pfam" id="PF00933">
    <property type="entry name" value="Glyco_hydro_3"/>
    <property type="match status" value="1"/>
</dbReference>
<dbReference type="GO" id="GO:0005975">
    <property type="term" value="P:carbohydrate metabolic process"/>
    <property type="evidence" value="ECO:0007669"/>
    <property type="project" value="InterPro"/>
</dbReference>
<dbReference type="InterPro" id="IPR036962">
    <property type="entry name" value="Glyco_hydro_3_N_sf"/>
</dbReference>
<dbReference type="PANTHER" id="PTHR30480:SF16">
    <property type="entry name" value="GLYCOSIDE HYDROLASE FAMILY 3 DOMAIN PROTEIN"/>
    <property type="match status" value="1"/>
</dbReference>
<sequence length="107" mass="11591">DCRLRQALSRSRQTAIDTHEALPSIDTPVDHLLANDLLPYRACIDAGVSSIMTTHTIYATLDARLPVTLSPVVIRRLLRGELGFGGVVTTDCMEMKAIADHFGAGES</sequence>
<dbReference type="GO" id="GO:0009254">
    <property type="term" value="P:peptidoglycan turnover"/>
    <property type="evidence" value="ECO:0007669"/>
    <property type="project" value="TreeGrafter"/>
</dbReference>
<dbReference type="InterPro" id="IPR017853">
    <property type="entry name" value="GH"/>
</dbReference>
<reference evidence="5" key="1">
    <citation type="journal article" date="2013" name="Environ. Microbiol.">
        <title>Seasonally variable intestinal metagenomes of the red palm weevil (Rhynchophorus ferrugineus).</title>
        <authorList>
            <person name="Jia S."/>
            <person name="Zhang X."/>
            <person name="Zhang G."/>
            <person name="Yin A."/>
            <person name="Zhang S."/>
            <person name="Li F."/>
            <person name="Wang L."/>
            <person name="Zhao D."/>
            <person name="Yun Q."/>
            <person name="Tala"/>
            <person name="Wang J."/>
            <person name="Sun G."/>
            <person name="Baabdullah M."/>
            <person name="Yu X."/>
            <person name="Hu S."/>
            <person name="Al-Mssallem I.S."/>
            <person name="Yu J."/>
        </authorList>
    </citation>
    <scope>NUCLEOTIDE SEQUENCE</scope>
</reference>
<accession>A0A060BPN6</accession>
<keyword evidence="2" id="KW-0378">Hydrolase</keyword>
<evidence type="ECO:0000259" key="4">
    <source>
        <dbReference type="Pfam" id="PF00933"/>
    </source>
</evidence>
<name>A0A060BPN6_9DEIN</name>
<dbReference type="EMBL" id="KF119033">
    <property type="protein sequence ID" value="AIA86298.1"/>
    <property type="molecule type" value="Genomic_DNA"/>
</dbReference>
<dbReference type="PANTHER" id="PTHR30480">
    <property type="entry name" value="BETA-HEXOSAMINIDASE-RELATED"/>
    <property type="match status" value="1"/>
</dbReference>